<proteinExistence type="predicted"/>
<comment type="caution">
    <text evidence="2">The sequence shown here is derived from an EMBL/GenBank/DDBJ whole genome shotgun (WGS) entry which is preliminary data.</text>
</comment>
<feature type="compositionally biased region" description="Basic and acidic residues" evidence="1">
    <location>
        <begin position="181"/>
        <end position="216"/>
    </location>
</feature>
<evidence type="ECO:0000313" key="2">
    <source>
        <dbReference type="EMBL" id="TFJ80442.1"/>
    </source>
</evidence>
<gene>
    <name evidence="2" type="ORF">NSK_008183</name>
</gene>
<sequence>MGSRQSRVVEAAPPGKEGEGGFTVSVAPGLISSLEEGPGAPRTGAGPTGSPEVVTTRQEAEEVEAAYRKGLKDAESNLRHHLVAQKEQWTKELLEREGRLSTHIATATSDFKARKFVPPARPVACEEEAEEMVACYRERKREGGNQGGALSCRSLVDVYEACAQQVVQGLEVGGKGRRARGGREGGWDRREGGREGGTESGGEKEATTREGRERKA</sequence>
<evidence type="ECO:0000256" key="1">
    <source>
        <dbReference type="SAM" id="MobiDB-lite"/>
    </source>
</evidence>
<keyword evidence="3" id="KW-1185">Reference proteome</keyword>
<feature type="compositionally biased region" description="Low complexity" evidence="1">
    <location>
        <begin position="37"/>
        <end position="51"/>
    </location>
</feature>
<protein>
    <submittedName>
        <fullName evidence="2">Uncharacterized protein</fullName>
    </submittedName>
</protein>
<dbReference type="AlphaFoldDB" id="A0A4D9CMU6"/>
<organism evidence="2 3">
    <name type="scientific">Nannochloropsis salina CCMP1776</name>
    <dbReference type="NCBI Taxonomy" id="1027361"/>
    <lineage>
        <taxon>Eukaryota</taxon>
        <taxon>Sar</taxon>
        <taxon>Stramenopiles</taxon>
        <taxon>Ochrophyta</taxon>
        <taxon>Eustigmatophyceae</taxon>
        <taxon>Eustigmatales</taxon>
        <taxon>Monodopsidaceae</taxon>
        <taxon>Microchloropsis</taxon>
        <taxon>Microchloropsis salina</taxon>
    </lineage>
</organism>
<accession>A0A4D9CMU6</accession>
<dbReference type="Proteomes" id="UP000355283">
    <property type="component" value="Unassembled WGS sequence"/>
</dbReference>
<evidence type="ECO:0000313" key="3">
    <source>
        <dbReference type="Proteomes" id="UP000355283"/>
    </source>
</evidence>
<feature type="region of interest" description="Disordered" evidence="1">
    <location>
        <begin position="170"/>
        <end position="216"/>
    </location>
</feature>
<dbReference type="EMBL" id="SDOX01000166">
    <property type="protein sequence ID" value="TFJ80442.1"/>
    <property type="molecule type" value="Genomic_DNA"/>
</dbReference>
<feature type="region of interest" description="Disordered" evidence="1">
    <location>
        <begin position="1"/>
        <end position="60"/>
    </location>
</feature>
<reference evidence="2 3" key="1">
    <citation type="submission" date="2019-01" db="EMBL/GenBank/DDBJ databases">
        <title>Nuclear Genome Assembly of the Microalgal Biofuel strain Nannochloropsis salina CCMP1776.</title>
        <authorList>
            <person name="Hovde B."/>
        </authorList>
    </citation>
    <scope>NUCLEOTIDE SEQUENCE [LARGE SCALE GENOMIC DNA]</scope>
    <source>
        <strain evidence="2 3">CCMP1776</strain>
    </source>
</reference>
<name>A0A4D9CMU6_9STRA</name>